<dbReference type="InterPro" id="IPR003462">
    <property type="entry name" value="ODC_Mu_crystall"/>
</dbReference>
<gene>
    <name evidence="1" type="ORF">ACFQDL_27320</name>
</gene>
<dbReference type="Gene3D" id="3.40.50.720">
    <property type="entry name" value="NAD(P)-binding Rossmann-like Domain"/>
    <property type="match status" value="1"/>
</dbReference>
<evidence type="ECO:0000313" key="2">
    <source>
        <dbReference type="Proteomes" id="UP001596422"/>
    </source>
</evidence>
<reference evidence="2" key="1">
    <citation type="journal article" date="2019" name="Int. J. Syst. Evol. Microbiol.">
        <title>The Global Catalogue of Microorganisms (GCM) 10K type strain sequencing project: providing services to taxonomists for standard genome sequencing and annotation.</title>
        <authorList>
            <consortium name="The Broad Institute Genomics Platform"/>
            <consortium name="The Broad Institute Genome Sequencing Center for Infectious Disease"/>
            <person name="Wu L."/>
            <person name="Ma J."/>
        </authorList>
    </citation>
    <scope>NUCLEOTIDE SEQUENCE [LARGE SCALE GENOMIC DNA]</scope>
    <source>
        <strain evidence="2">NBRC 111756</strain>
    </source>
</reference>
<evidence type="ECO:0000313" key="1">
    <source>
        <dbReference type="EMBL" id="MFC6673388.1"/>
    </source>
</evidence>
<dbReference type="EMBL" id="JBHSWE010000001">
    <property type="protein sequence ID" value="MFC6673388.1"/>
    <property type="molecule type" value="Genomic_DNA"/>
</dbReference>
<dbReference type="PIRSF" id="PIRSF001439">
    <property type="entry name" value="CryM"/>
    <property type="match status" value="1"/>
</dbReference>
<dbReference type="Pfam" id="PF02423">
    <property type="entry name" value="OCD_Mu_crystall"/>
    <property type="match status" value="1"/>
</dbReference>
<keyword evidence="2" id="KW-1185">Reference proteome</keyword>
<dbReference type="Proteomes" id="UP001596422">
    <property type="component" value="Unassembled WGS sequence"/>
</dbReference>
<organism evidence="1 2">
    <name type="scientific">Marinobacterium aestuariivivens</name>
    <dbReference type="NCBI Taxonomy" id="1698799"/>
    <lineage>
        <taxon>Bacteria</taxon>
        <taxon>Pseudomonadati</taxon>
        <taxon>Pseudomonadota</taxon>
        <taxon>Gammaproteobacteria</taxon>
        <taxon>Oceanospirillales</taxon>
        <taxon>Oceanospirillaceae</taxon>
        <taxon>Marinobacterium</taxon>
    </lineage>
</organism>
<dbReference type="SUPFAM" id="SSF51735">
    <property type="entry name" value="NAD(P)-binding Rossmann-fold domains"/>
    <property type="match status" value="1"/>
</dbReference>
<dbReference type="Gene3D" id="3.30.1780.10">
    <property type="entry name" value="ornithine cyclodeaminase, domain 1"/>
    <property type="match status" value="1"/>
</dbReference>
<proteinExistence type="predicted"/>
<dbReference type="PANTHER" id="PTHR13812:SF19">
    <property type="entry name" value="KETIMINE REDUCTASE MU-CRYSTALLIN"/>
    <property type="match status" value="1"/>
</dbReference>
<dbReference type="PANTHER" id="PTHR13812">
    <property type="entry name" value="KETIMINE REDUCTASE MU-CRYSTALLIN"/>
    <property type="match status" value="1"/>
</dbReference>
<comment type="caution">
    <text evidence="1">The sequence shown here is derived from an EMBL/GenBank/DDBJ whole genome shotgun (WGS) entry which is preliminary data.</text>
</comment>
<dbReference type="RefSeq" id="WP_379911749.1">
    <property type="nucleotide sequence ID" value="NZ_JBHSWE010000001.1"/>
</dbReference>
<dbReference type="InterPro" id="IPR036291">
    <property type="entry name" value="NAD(P)-bd_dom_sf"/>
</dbReference>
<accession>A0ABW2A7F2</accession>
<dbReference type="InterPro" id="IPR023401">
    <property type="entry name" value="ODC_N"/>
</dbReference>
<protein>
    <submittedName>
        <fullName evidence="1">Ornithine cyclodeaminase family protein</fullName>
    </submittedName>
</protein>
<name>A0ABW2A7F2_9GAMM</name>
<sequence length="330" mass="35930">MKTLLLNKDEVGAVFDLDEVLTAVENGYRAFNSGKVIQPDFMGVELPDSHACIDFKAGLDLDGGYITLKSSAGGYYKNPALGLPTGMNTVMLFEANTGALKCIMDGTWITGCRTAAAGAISVKYLAREDARTLCIIGAGNQARRQLRAIIRVRDFTKVLVWNASSDELDAYVREMAAETGLDIQKCETAEQAVRAADVVVTVTRGHRGAVVKKDWVKPGTHIVAIGSDMQGKQELDADIFKEAKVVNDSVELCIKYGDTQHPVKDGLIRPEDIHAEIGEILLGRKSGRENPEEITIFDSVGMAIQDNVTVAMLYKAALDKGLGTYYEFFK</sequence>